<accession>A0A1M6LKB4</accession>
<protein>
    <submittedName>
        <fullName evidence="1">Uncharacterized protein</fullName>
    </submittedName>
</protein>
<evidence type="ECO:0000313" key="1">
    <source>
        <dbReference type="EMBL" id="SHJ71654.1"/>
    </source>
</evidence>
<dbReference type="Proteomes" id="UP000189935">
    <property type="component" value="Chromosome I"/>
</dbReference>
<dbReference type="EMBL" id="LT670844">
    <property type="protein sequence ID" value="SHJ71654.1"/>
    <property type="molecule type" value="Genomic_DNA"/>
</dbReference>
<gene>
    <name evidence="1" type="ORF">SAMN05444159_1302</name>
</gene>
<dbReference type="RefSeq" id="WP_079537438.1">
    <property type="nucleotide sequence ID" value="NZ_LT670844.1"/>
</dbReference>
<organism evidence="1 2">
    <name type="scientific">Bradyrhizobium lablabi</name>
    <dbReference type="NCBI Taxonomy" id="722472"/>
    <lineage>
        <taxon>Bacteria</taxon>
        <taxon>Pseudomonadati</taxon>
        <taxon>Pseudomonadota</taxon>
        <taxon>Alphaproteobacteria</taxon>
        <taxon>Hyphomicrobiales</taxon>
        <taxon>Nitrobacteraceae</taxon>
        <taxon>Bradyrhizobium</taxon>
    </lineage>
</organism>
<sequence length="93" mass="10635">MNMLADTLTILGYRPEDDAWETDGRRTYLHEDDATRAYLTTLRGILARQGWHRDPNTLRTFRHEASEQIIEIEPGGDGCTGHYLHHMKAAVIA</sequence>
<reference evidence="1 2" key="1">
    <citation type="submission" date="2016-11" db="EMBL/GenBank/DDBJ databases">
        <authorList>
            <person name="Jaros S."/>
            <person name="Januszkiewicz K."/>
            <person name="Wedrychowicz H."/>
        </authorList>
    </citation>
    <scope>NUCLEOTIDE SEQUENCE [LARGE SCALE GENOMIC DNA]</scope>
    <source>
        <strain evidence="1 2">GAS499</strain>
    </source>
</reference>
<evidence type="ECO:0000313" key="2">
    <source>
        <dbReference type="Proteomes" id="UP000189935"/>
    </source>
</evidence>
<dbReference type="AlphaFoldDB" id="A0A1M6LKB4"/>
<proteinExistence type="predicted"/>
<name>A0A1M6LKB4_9BRAD</name>